<gene>
    <name evidence="3" type="ORF">C8D97_102135</name>
</gene>
<feature type="chain" id="PRO_5016316469" evidence="2">
    <location>
        <begin position="21"/>
        <end position="152"/>
    </location>
</feature>
<dbReference type="AlphaFoldDB" id="A0A316G1G8"/>
<evidence type="ECO:0000313" key="4">
    <source>
        <dbReference type="Proteomes" id="UP000245790"/>
    </source>
</evidence>
<dbReference type="EMBL" id="QGGU01000002">
    <property type="protein sequence ID" value="PWK53746.1"/>
    <property type="molecule type" value="Genomic_DNA"/>
</dbReference>
<sequence length="152" mass="17588">MKQLIFSFILLCLFSPLTFAANFNTGDKQIDRWLVNIDYVARKDQMQAVKELAKQFKVSEKKIMRSRMNLELSVADLYAVLAIEKATGDDWDKIIESFIQYRRQGLDEILKLAGMPPHSNEFKQFKALIQQGAPKEDLEADSRNIFKKKSKP</sequence>
<dbReference type="OrthoDB" id="9864203at2"/>
<keyword evidence="2" id="KW-0732">Signal</keyword>
<name>A0A316G1G8_9GAMM</name>
<comment type="caution">
    <text evidence="3">The sequence shown here is derived from an EMBL/GenBank/DDBJ whole genome shotgun (WGS) entry which is preliminary data.</text>
</comment>
<reference evidence="3 4" key="1">
    <citation type="submission" date="2018-05" db="EMBL/GenBank/DDBJ databases">
        <title>Genomic Encyclopedia of Type Strains, Phase IV (KMG-IV): sequencing the most valuable type-strain genomes for metagenomic binning, comparative biology and taxonomic classification.</title>
        <authorList>
            <person name="Goeker M."/>
        </authorList>
    </citation>
    <scope>NUCLEOTIDE SEQUENCE [LARGE SCALE GENOMIC DNA]</scope>
    <source>
        <strain evidence="3 4">DSM 25350</strain>
    </source>
</reference>
<evidence type="ECO:0000256" key="1">
    <source>
        <dbReference type="SAM" id="MobiDB-lite"/>
    </source>
</evidence>
<evidence type="ECO:0000313" key="3">
    <source>
        <dbReference type="EMBL" id="PWK53746.1"/>
    </source>
</evidence>
<feature type="region of interest" description="Disordered" evidence="1">
    <location>
        <begin position="133"/>
        <end position="152"/>
    </location>
</feature>
<feature type="signal peptide" evidence="2">
    <location>
        <begin position="1"/>
        <end position="20"/>
    </location>
</feature>
<protein>
    <submittedName>
        <fullName evidence="3">Uncharacterized protein</fullName>
    </submittedName>
</protein>
<organism evidence="3 4">
    <name type="scientific">Pleionea mediterranea</name>
    <dbReference type="NCBI Taxonomy" id="523701"/>
    <lineage>
        <taxon>Bacteria</taxon>
        <taxon>Pseudomonadati</taxon>
        <taxon>Pseudomonadota</taxon>
        <taxon>Gammaproteobacteria</taxon>
        <taxon>Oceanospirillales</taxon>
        <taxon>Pleioneaceae</taxon>
        <taxon>Pleionea</taxon>
    </lineage>
</organism>
<feature type="compositionally biased region" description="Basic and acidic residues" evidence="1">
    <location>
        <begin position="134"/>
        <end position="144"/>
    </location>
</feature>
<proteinExistence type="predicted"/>
<dbReference type="RefSeq" id="WP_109761812.1">
    <property type="nucleotide sequence ID" value="NZ_QGGU01000002.1"/>
</dbReference>
<keyword evidence="4" id="KW-1185">Reference proteome</keyword>
<dbReference type="Proteomes" id="UP000245790">
    <property type="component" value="Unassembled WGS sequence"/>
</dbReference>
<evidence type="ECO:0000256" key="2">
    <source>
        <dbReference type="SAM" id="SignalP"/>
    </source>
</evidence>
<accession>A0A316G1G8</accession>